<protein>
    <submittedName>
        <fullName evidence="2">Uncharacterized protein</fullName>
    </submittedName>
</protein>
<comment type="caution">
    <text evidence="2">The sequence shown here is derived from an EMBL/GenBank/DDBJ whole genome shotgun (WGS) entry which is preliminary data.</text>
</comment>
<gene>
    <name evidence="2" type="ORF">L596_013079</name>
</gene>
<evidence type="ECO:0000313" key="3">
    <source>
        <dbReference type="Proteomes" id="UP000298663"/>
    </source>
</evidence>
<evidence type="ECO:0000256" key="1">
    <source>
        <dbReference type="SAM" id="MobiDB-lite"/>
    </source>
</evidence>
<dbReference type="EMBL" id="AZBU02000003">
    <property type="protein sequence ID" value="TKR88907.1"/>
    <property type="molecule type" value="Genomic_DNA"/>
</dbReference>
<proteinExistence type="predicted"/>
<organism evidence="2 3">
    <name type="scientific">Steinernema carpocapsae</name>
    <name type="common">Entomopathogenic nematode</name>
    <dbReference type="NCBI Taxonomy" id="34508"/>
    <lineage>
        <taxon>Eukaryota</taxon>
        <taxon>Metazoa</taxon>
        <taxon>Ecdysozoa</taxon>
        <taxon>Nematoda</taxon>
        <taxon>Chromadorea</taxon>
        <taxon>Rhabditida</taxon>
        <taxon>Tylenchina</taxon>
        <taxon>Panagrolaimomorpha</taxon>
        <taxon>Strongyloidoidea</taxon>
        <taxon>Steinernematidae</taxon>
        <taxon>Steinernema</taxon>
    </lineage>
</organism>
<reference evidence="2 3" key="2">
    <citation type="journal article" date="2019" name="G3 (Bethesda)">
        <title>Hybrid Assembly of the Genome of the Entomopathogenic Nematode Steinernema carpocapsae Identifies the X-Chromosome.</title>
        <authorList>
            <person name="Serra L."/>
            <person name="Macchietto M."/>
            <person name="Macias-Munoz A."/>
            <person name="McGill C.J."/>
            <person name="Rodriguez I.M."/>
            <person name="Rodriguez B."/>
            <person name="Murad R."/>
            <person name="Mortazavi A."/>
        </authorList>
    </citation>
    <scope>NUCLEOTIDE SEQUENCE [LARGE SCALE GENOMIC DNA]</scope>
    <source>
        <strain evidence="2 3">ALL</strain>
    </source>
</reference>
<dbReference type="AlphaFoldDB" id="A0A4U5NZ10"/>
<name>A0A4U5NZ10_STECR</name>
<accession>A0A4U5NZ10</accession>
<feature type="region of interest" description="Disordered" evidence="1">
    <location>
        <begin position="1"/>
        <end position="35"/>
    </location>
</feature>
<sequence>MPTVRSLSEKLGTPTVGPSAFSKTKMKMSKPKPKMFHEASPRLLSPLFERGRLEFGLLPSLPGAFGAETTLKNVQASDCSNRAV</sequence>
<dbReference type="Proteomes" id="UP000298663">
    <property type="component" value="Unassembled WGS sequence"/>
</dbReference>
<keyword evidence="3" id="KW-1185">Reference proteome</keyword>
<feature type="compositionally biased region" description="Basic residues" evidence="1">
    <location>
        <begin position="24"/>
        <end position="34"/>
    </location>
</feature>
<evidence type="ECO:0000313" key="2">
    <source>
        <dbReference type="EMBL" id="TKR88907.1"/>
    </source>
</evidence>
<reference evidence="2 3" key="1">
    <citation type="journal article" date="2015" name="Genome Biol.">
        <title>Comparative genomics of Steinernema reveals deeply conserved gene regulatory networks.</title>
        <authorList>
            <person name="Dillman A.R."/>
            <person name="Macchietto M."/>
            <person name="Porter C.F."/>
            <person name="Rogers A."/>
            <person name="Williams B."/>
            <person name="Antoshechkin I."/>
            <person name="Lee M.M."/>
            <person name="Goodwin Z."/>
            <person name="Lu X."/>
            <person name="Lewis E.E."/>
            <person name="Goodrich-Blair H."/>
            <person name="Stock S.P."/>
            <person name="Adams B.J."/>
            <person name="Sternberg P.W."/>
            <person name="Mortazavi A."/>
        </authorList>
    </citation>
    <scope>NUCLEOTIDE SEQUENCE [LARGE SCALE GENOMIC DNA]</scope>
    <source>
        <strain evidence="2 3">ALL</strain>
    </source>
</reference>